<feature type="region of interest" description="Disordered" evidence="2">
    <location>
        <begin position="422"/>
        <end position="444"/>
    </location>
</feature>
<dbReference type="EMBL" id="KN840626">
    <property type="protein sequence ID" value="KIP03241.1"/>
    <property type="molecule type" value="Genomic_DNA"/>
</dbReference>
<dbReference type="SUPFAM" id="SSF57997">
    <property type="entry name" value="Tropomyosin"/>
    <property type="match status" value="1"/>
</dbReference>
<evidence type="ECO:0000313" key="4">
    <source>
        <dbReference type="Proteomes" id="UP000053257"/>
    </source>
</evidence>
<dbReference type="HOGENOM" id="CLU_031481_1_1_1"/>
<dbReference type="OrthoDB" id="3147752at2759"/>
<feature type="coiled-coil region" evidence="1">
    <location>
        <begin position="60"/>
        <end position="199"/>
    </location>
</feature>
<keyword evidence="1" id="KW-0175">Coiled coil</keyword>
<dbReference type="AlphaFoldDB" id="A0A0C3RSB8"/>
<evidence type="ECO:0000256" key="2">
    <source>
        <dbReference type="SAM" id="MobiDB-lite"/>
    </source>
</evidence>
<feature type="compositionally biased region" description="Basic and acidic residues" evidence="2">
    <location>
        <begin position="430"/>
        <end position="444"/>
    </location>
</feature>
<feature type="region of interest" description="Disordered" evidence="2">
    <location>
        <begin position="1"/>
        <end position="20"/>
    </location>
</feature>
<organism evidence="3 4">
    <name type="scientific">Phlebiopsis gigantea (strain 11061_1 CR5-6)</name>
    <name type="common">White-rot fungus</name>
    <name type="synonym">Peniophora gigantea</name>
    <dbReference type="NCBI Taxonomy" id="745531"/>
    <lineage>
        <taxon>Eukaryota</taxon>
        <taxon>Fungi</taxon>
        <taxon>Dikarya</taxon>
        <taxon>Basidiomycota</taxon>
        <taxon>Agaricomycotina</taxon>
        <taxon>Agaricomycetes</taxon>
        <taxon>Polyporales</taxon>
        <taxon>Phanerochaetaceae</taxon>
        <taxon>Phlebiopsis</taxon>
    </lineage>
</organism>
<dbReference type="Gene3D" id="1.10.287.1490">
    <property type="match status" value="1"/>
</dbReference>
<dbReference type="Proteomes" id="UP000053257">
    <property type="component" value="Unassembled WGS sequence"/>
</dbReference>
<sequence length="488" mass="54198">MKDQDPVRLTPSVPKPAPHSHSMLAQLLSYIWLVMLSALPVTRSSVSGITREARHAEVDVDALRADYTEATRSAEHLQAAFTAAEKKHEALRTRYNKLREEKARAEGALRDARARGERLGQDGHKARAEGAALRKALDEAQTEKQAASERAAEQLAKLEEAQRQVGSLTQKAKETSRELKRLQIEHEQLTELLNTRTTELQDAQVFLDTADTTSDAELMKIVVTLNELVYQLSASISSKIIFWRVPQDEVLVQPADRRLKVLLGQSPSVLLRSTAAEDTSFYAQLSLQAVLSCHASWIISAWNIAFDGEKNTLLQQIHSALFENEPQAVSARWRALTRQYATSLRPDVDRVSLAVRHALNDLRHVLILCGASEDFTKSDGLDAFMEKVRGVVEHAFALQKAIGEGVLSAEYQVICPPSRSPFTADSMTDMDDRSRGRRQAESSGKRVLYTTGIGLSKVQRGEDGRRAEASKRQAVLQIMVKADVTLFG</sequence>
<proteinExistence type="predicted"/>
<protein>
    <submittedName>
        <fullName evidence="3">Uncharacterized protein</fullName>
    </submittedName>
</protein>
<reference evidence="3 4" key="1">
    <citation type="journal article" date="2014" name="PLoS Genet.">
        <title>Analysis of the Phlebiopsis gigantea genome, transcriptome and secretome provides insight into its pioneer colonization strategies of wood.</title>
        <authorList>
            <person name="Hori C."/>
            <person name="Ishida T."/>
            <person name="Igarashi K."/>
            <person name="Samejima M."/>
            <person name="Suzuki H."/>
            <person name="Master E."/>
            <person name="Ferreira P."/>
            <person name="Ruiz-Duenas F.J."/>
            <person name="Held B."/>
            <person name="Canessa P."/>
            <person name="Larrondo L.F."/>
            <person name="Schmoll M."/>
            <person name="Druzhinina I.S."/>
            <person name="Kubicek C.P."/>
            <person name="Gaskell J.A."/>
            <person name="Kersten P."/>
            <person name="St John F."/>
            <person name="Glasner J."/>
            <person name="Sabat G."/>
            <person name="Splinter BonDurant S."/>
            <person name="Syed K."/>
            <person name="Yadav J."/>
            <person name="Mgbeahuruike A.C."/>
            <person name="Kovalchuk A."/>
            <person name="Asiegbu F.O."/>
            <person name="Lackner G."/>
            <person name="Hoffmeister D."/>
            <person name="Rencoret J."/>
            <person name="Gutierrez A."/>
            <person name="Sun H."/>
            <person name="Lindquist E."/>
            <person name="Barry K."/>
            <person name="Riley R."/>
            <person name="Grigoriev I.V."/>
            <person name="Henrissat B."/>
            <person name="Kues U."/>
            <person name="Berka R.M."/>
            <person name="Martinez A.T."/>
            <person name="Covert S.F."/>
            <person name="Blanchette R.A."/>
            <person name="Cullen D."/>
        </authorList>
    </citation>
    <scope>NUCLEOTIDE SEQUENCE [LARGE SCALE GENOMIC DNA]</scope>
    <source>
        <strain evidence="3 4">11061_1 CR5-6</strain>
    </source>
</reference>
<name>A0A0C3RSB8_PHLG1</name>
<evidence type="ECO:0000313" key="3">
    <source>
        <dbReference type="EMBL" id="KIP03241.1"/>
    </source>
</evidence>
<dbReference type="STRING" id="745531.A0A0C3RSB8"/>
<keyword evidence="4" id="KW-1185">Reference proteome</keyword>
<gene>
    <name evidence="3" type="ORF">PHLGIDRAFT_121765</name>
</gene>
<evidence type="ECO:0000256" key="1">
    <source>
        <dbReference type="SAM" id="Coils"/>
    </source>
</evidence>
<accession>A0A0C3RSB8</accession>